<comment type="caution">
    <text evidence="3">The sequence shown here is derived from an EMBL/GenBank/DDBJ whole genome shotgun (WGS) entry which is preliminary data.</text>
</comment>
<feature type="chain" id="PRO_5034985158" evidence="1">
    <location>
        <begin position="25"/>
        <end position="186"/>
    </location>
</feature>
<dbReference type="Gene3D" id="3.30.160.670">
    <property type="match status" value="1"/>
</dbReference>
<sequence length="186" mass="21358">MYRHLLLIPLLVLLVACQSAPLQRDFDPDRDFSRYRNWGWKEPALQYRPDDPRIRSDLTEQRVRNALAEQLEQRGLRPSTASAPAQVLVQAWLIVEQRTQTYTSMSGGAWGGPWSGFWGAPMYADTRTVDYQVGTLQIDFYDAADGKLVWRGSTERILPRNAGTPAERERMLRETVAQLLAHYPPR</sequence>
<evidence type="ECO:0000313" key="4">
    <source>
        <dbReference type="Proteomes" id="UP000235881"/>
    </source>
</evidence>
<dbReference type="AlphaFoldDB" id="A0A8E2QGI4"/>
<keyword evidence="1" id="KW-0732">Signal</keyword>
<organism evidence="3 4">
    <name type="scientific">Stutzerimonas degradans</name>
    <dbReference type="NCBI Taxonomy" id="2968968"/>
    <lineage>
        <taxon>Bacteria</taxon>
        <taxon>Pseudomonadati</taxon>
        <taxon>Pseudomonadota</taxon>
        <taxon>Gammaproteobacteria</taxon>
        <taxon>Pseudomonadales</taxon>
        <taxon>Pseudomonadaceae</taxon>
        <taxon>Stutzerimonas</taxon>
    </lineage>
</organism>
<reference evidence="3 4" key="1">
    <citation type="submission" date="2018-01" db="EMBL/GenBank/DDBJ databases">
        <title>Denitrification phenotypes of diverse strains of Pseudomonas stutzeri.</title>
        <authorList>
            <person name="Milligan D.A."/>
            <person name="Bergaust L."/>
            <person name="Bakken L.R."/>
            <person name="Frostegard A."/>
        </authorList>
    </citation>
    <scope>NUCLEOTIDE SEQUENCE [LARGE SCALE GENOMIC DNA]</scope>
    <source>
        <strain evidence="3 4">DSM 50238</strain>
    </source>
</reference>
<gene>
    <name evidence="3" type="ORF">CXK95_03600</name>
</gene>
<dbReference type="Proteomes" id="UP000235881">
    <property type="component" value="Unassembled WGS sequence"/>
</dbReference>
<protein>
    <submittedName>
        <fullName evidence="3">DUF4136 domain-containing protein</fullName>
    </submittedName>
</protein>
<accession>A0A8E2QGI4</accession>
<feature type="domain" description="DUF4136" evidence="2">
    <location>
        <begin position="24"/>
        <end position="185"/>
    </location>
</feature>
<keyword evidence="4" id="KW-1185">Reference proteome</keyword>
<evidence type="ECO:0000259" key="2">
    <source>
        <dbReference type="Pfam" id="PF13590"/>
    </source>
</evidence>
<name>A0A8E2QGI4_9GAMM</name>
<dbReference type="InterPro" id="IPR025411">
    <property type="entry name" value="DUF4136"/>
</dbReference>
<feature type="signal peptide" evidence="1">
    <location>
        <begin position="1"/>
        <end position="24"/>
    </location>
</feature>
<dbReference type="Pfam" id="PF13590">
    <property type="entry name" value="DUF4136"/>
    <property type="match status" value="1"/>
</dbReference>
<dbReference type="EMBL" id="POUK01000001">
    <property type="protein sequence ID" value="PNF78393.1"/>
    <property type="molecule type" value="Genomic_DNA"/>
</dbReference>
<evidence type="ECO:0000256" key="1">
    <source>
        <dbReference type="SAM" id="SignalP"/>
    </source>
</evidence>
<evidence type="ECO:0000313" key="3">
    <source>
        <dbReference type="EMBL" id="PNF78393.1"/>
    </source>
</evidence>
<dbReference type="RefSeq" id="WP_008567403.1">
    <property type="nucleotide sequence ID" value="NZ_CP065721.1"/>
</dbReference>
<proteinExistence type="predicted"/>
<dbReference type="PROSITE" id="PS51257">
    <property type="entry name" value="PROKAR_LIPOPROTEIN"/>
    <property type="match status" value="1"/>
</dbReference>